<keyword evidence="1" id="KW-0472">Membrane</keyword>
<protein>
    <recommendedName>
        <fullName evidence="4">Ribophorin-2</fullName>
    </recommendedName>
</protein>
<evidence type="ECO:0000256" key="1">
    <source>
        <dbReference type="SAM" id="Phobius"/>
    </source>
</evidence>
<comment type="caution">
    <text evidence="3">The sequence shown here is derived from an EMBL/GenBank/DDBJ whole genome shotgun (WGS) entry which is preliminary data.</text>
</comment>
<evidence type="ECO:0000313" key="3">
    <source>
        <dbReference type="EMBL" id="KAJ1611748.1"/>
    </source>
</evidence>
<evidence type="ECO:0008006" key="4">
    <source>
        <dbReference type="Google" id="ProtNLM"/>
    </source>
</evidence>
<dbReference type="AlphaFoldDB" id="A0A9D5HY45"/>
<dbReference type="PANTHER" id="PTHR12640:SF0">
    <property type="entry name" value="DOLICHYL-DIPHOSPHOOLIGOSACCHARIDE--PROTEIN GLYCOSYLTRANSFERASE SUBUNIT 2"/>
    <property type="match status" value="1"/>
</dbReference>
<sequence>MRKILASLVALIVYLVAGAEGQLISTLPEVPGDITQEIGTCDALLLKLLATNYIPKAETASLCSIFRNKIQKLDSSLNDLNCSVFGSILIQCDLKSAITSSEILRQYFMRQTKPSMRELYYLTTILSNLPPEIGTVLGRDDIVEDSNEIINYKLSIIKKQISNHQPLNVSEISFLFGSISQLVRLGSRNPHHLKALSSILDSRDADLSFHPVVDLDTFLLNFSLLSKAYFFLKVPTDFDDIPLSLQQMAYSVSRINIREVKNLAVLNEYIVTRKLFMDSGVYLIQGYQNLHPDRSHEEVATILFCRPDGSPFENLTLDLAKSDAFKLEGIPNTCEYRLLRNGQDPDQEQGGPVRQIPKLRISSRFILAREARVPILDKPGPSFSIVKARIFLGDNLALGRSEIKDLESQQSKLLDGFQISVELQTGLETLNIETIYRHFTAFEIKALPPRKTVGTRSIKLIPAVVEGSRLKLYLDLTNDEFICSSSEFSLRLVVGSSSTSKASNTEIASIRSLGDTSGASTLKKLCPNKVHPKLEGFYPKEEISYAFKEPRKLPGPLLPYCFSILIFLSLGLIFPIWNKLSNVDQGISTFKNVPLVKMATFGSLAISLFIILCYWHTLNIFQFAYAFTPAVCIFLVLLKISLRNFKYPEPCQEKPKSD</sequence>
<proteinExistence type="predicted"/>
<organism evidence="3">
    <name type="scientific">Cryptosporidium canis</name>
    <dbReference type="NCBI Taxonomy" id="195482"/>
    <lineage>
        <taxon>Eukaryota</taxon>
        <taxon>Sar</taxon>
        <taxon>Alveolata</taxon>
        <taxon>Apicomplexa</taxon>
        <taxon>Conoidasida</taxon>
        <taxon>Coccidia</taxon>
        <taxon>Eucoccidiorida</taxon>
        <taxon>Eimeriorina</taxon>
        <taxon>Cryptosporidiidae</taxon>
        <taxon>Cryptosporidium</taxon>
    </lineage>
</organism>
<feature type="chain" id="PRO_5044195906" description="Ribophorin-2" evidence="2">
    <location>
        <begin position="22"/>
        <end position="658"/>
    </location>
</feature>
<gene>
    <name evidence="3" type="ORF">OJ253_802</name>
</gene>
<accession>A0A9D5HY45</accession>
<dbReference type="GO" id="GO:0006487">
    <property type="term" value="P:protein N-linked glycosylation"/>
    <property type="evidence" value="ECO:0007669"/>
    <property type="project" value="TreeGrafter"/>
</dbReference>
<dbReference type="InterPro" id="IPR008814">
    <property type="entry name" value="Swp1"/>
</dbReference>
<evidence type="ECO:0000256" key="2">
    <source>
        <dbReference type="SAM" id="SignalP"/>
    </source>
</evidence>
<feature type="transmembrane region" description="Helical" evidence="1">
    <location>
        <begin position="623"/>
        <end position="642"/>
    </location>
</feature>
<dbReference type="Proteomes" id="UP001067231">
    <property type="component" value="Unassembled WGS sequence"/>
</dbReference>
<dbReference type="GO" id="GO:0008250">
    <property type="term" value="C:oligosaccharyltransferase complex"/>
    <property type="evidence" value="ECO:0007669"/>
    <property type="project" value="InterPro"/>
</dbReference>
<dbReference type="OrthoDB" id="339613at2759"/>
<reference evidence="3" key="1">
    <citation type="submission" date="2022-10" db="EMBL/GenBank/DDBJ databases">
        <title>Adaptive evolution leads to modifications in subtelomeric GC content in a zoonotic Cryptosporidium species.</title>
        <authorList>
            <person name="Li J."/>
            <person name="Feng Y."/>
            <person name="Xiao L."/>
        </authorList>
    </citation>
    <scope>NUCLEOTIDE SEQUENCE</scope>
    <source>
        <strain evidence="3">33844</strain>
    </source>
</reference>
<keyword evidence="2" id="KW-0732">Signal</keyword>
<feature type="transmembrane region" description="Helical" evidence="1">
    <location>
        <begin position="598"/>
        <end position="617"/>
    </location>
</feature>
<keyword evidence="1" id="KW-0812">Transmembrane</keyword>
<dbReference type="PANTHER" id="PTHR12640">
    <property type="entry name" value="RIBOPHORIN II"/>
    <property type="match status" value="1"/>
</dbReference>
<keyword evidence="1" id="KW-1133">Transmembrane helix</keyword>
<dbReference type="EMBL" id="JAPCXC010000011">
    <property type="protein sequence ID" value="KAJ1611748.1"/>
    <property type="molecule type" value="Genomic_DNA"/>
</dbReference>
<name>A0A9D5HY45_9CRYT</name>
<feature type="signal peptide" evidence="2">
    <location>
        <begin position="1"/>
        <end position="21"/>
    </location>
</feature>
<feature type="transmembrane region" description="Helical" evidence="1">
    <location>
        <begin position="557"/>
        <end position="577"/>
    </location>
</feature>